<dbReference type="AlphaFoldDB" id="B7IYQ8"/>
<dbReference type="RefSeq" id="WP_001027869.1">
    <property type="nucleotide sequence ID" value="NC_011775.1"/>
</dbReference>
<sequence>MNITMSGEAENEFTNDDGLGFFRGLINGFLMVLPIWTFFIGGLFYIL</sequence>
<name>B7IYQ8_BACC2</name>
<keyword evidence="1" id="KW-1133">Transmembrane helix</keyword>
<dbReference type="Proteomes" id="UP000006744">
    <property type="component" value="Plasmid pG9842_209"/>
</dbReference>
<accession>B7IYQ8</accession>
<dbReference type="HOGENOM" id="CLU_3164230_0_0_9"/>
<gene>
    <name evidence="2" type="ordered locus">BCG9842_0232</name>
</gene>
<dbReference type="EMBL" id="CP001187">
    <property type="protein sequence ID" value="ACK98658.1"/>
    <property type="molecule type" value="Genomic_DNA"/>
</dbReference>
<keyword evidence="2" id="KW-0614">Plasmid</keyword>
<proteinExistence type="predicted"/>
<keyword evidence="1" id="KW-0472">Membrane</keyword>
<evidence type="ECO:0000313" key="3">
    <source>
        <dbReference type="Proteomes" id="UP000006744"/>
    </source>
</evidence>
<geneLocation type="plasmid" evidence="2 3">
    <name>pG9842_209</name>
</geneLocation>
<organism evidence="2 3">
    <name type="scientific">Bacillus cereus (strain G9842)</name>
    <dbReference type="NCBI Taxonomy" id="405531"/>
    <lineage>
        <taxon>Bacteria</taxon>
        <taxon>Bacillati</taxon>
        <taxon>Bacillota</taxon>
        <taxon>Bacilli</taxon>
        <taxon>Bacillales</taxon>
        <taxon>Bacillaceae</taxon>
        <taxon>Bacillus</taxon>
        <taxon>Bacillus cereus group</taxon>
    </lineage>
</organism>
<protein>
    <submittedName>
        <fullName evidence="2">Uncharacterized protein</fullName>
    </submittedName>
</protein>
<dbReference type="KEGG" id="bcg:BCG9842_0232"/>
<evidence type="ECO:0000256" key="1">
    <source>
        <dbReference type="SAM" id="Phobius"/>
    </source>
</evidence>
<feature type="transmembrane region" description="Helical" evidence="1">
    <location>
        <begin position="20"/>
        <end position="46"/>
    </location>
</feature>
<evidence type="ECO:0000313" key="2">
    <source>
        <dbReference type="EMBL" id="ACK98658.1"/>
    </source>
</evidence>
<reference evidence="2 3" key="1">
    <citation type="submission" date="2008-10" db="EMBL/GenBank/DDBJ databases">
        <title>Genome sequence of Bacillus cereus G9842.</title>
        <authorList>
            <person name="Dodson R.J."/>
            <person name="Durkin A.S."/>
            <person name="Rosovitz M.J."/>
            <person name="Rasko D.A."/>
            <person name="Hoffmaster A."/>
            <person name="Ravel J."/>
            <person name="Sutton G."/>
        </authorList>
    </citation>
    <scope>NUCLEOTIDE SEQUENCE [LARGE SCALE GENOMIC DNA]</scope>
    <source>
        <strain evidence="2 3">G9842</strain>
        <plasmid evidence="2 3">pG9842_209</plasmid>
    </source>
</reference>
<keyword evidence="1" id="KW-0812">Transmembrane</keyword>